<dbReference type="PANTHER" id="PTHR32011">
    <property type="entry name" value="OS08G0472400 PROTEIN"/>
    <property type="match status" value="1"/>
</dbReference>
<dbReference type="AlphaFoldDB" id="A0A2G9G316"/>
<dbReference type="OrthoDB" id="1921190at2759"/>
<sequence>MSGNNDILRRPKLSNLFAAPPWAAMEARRIEFWTEMAERGENDAARGWWSADLGGCLEEVCWRLRNGGWKEEDVREMMMMDGCDEINNGDNISDEPLDIKCVEWRVRTLSARLLRSGWSTEDVVESLGFCPDDFDQSSVLDGDSWFDFQHIASCDYKKDNSNSLSF</sequence>
<name>A0A2G9G316_9LAMI</name>
<dbReference type="EMBL" id="NKXS01007425">
    <property type="protein sequence ID" value="PIM99703.1"/>
    <property type="molecule type" value="Genomic_DNA"/>
</dbReference>
<dbReference type="Proteomes" id="UP000231279">
    <property type="component" value="Unassembled WGS sequence"/>
</dbReference>
<evidence type="ECO:0000313" key="1">
    <source>
        <dbReference type="EMBL" id="PIM99703.1"/>
    </source>
</evidence>
<organism evidence="1 2">
    <name type="scientific">Handroanthus impetiginosus</name>
    <dbReference type="NCBI Taxonomy" id="429701"/>
    <lineage>
        <taxon>Eukaryota</taxon>
        <taxon>Viridiplantae</taxon>
        <taxon>Streptophyta</taxon>
        <taxon>Embryophyta</taxon>
        <taxon>Tracheophyta</taxon>
        <taxon>Spermatophyta</taxon>
        <taxon>Magnoliopsida</taxon>
        <taxon>eudicotyledons</taxon>
        <taxon>Gunneridae</taxon>
        <taxon>Pentapetalae</taxon>
        <taxon>asterids</taxon>
        <taxon>lamiids</taxon>
        <taxon>Lamiales</taxon>
        <taxon>Bignoniaceae</taxon>
        <taxon>Crescentiina</taxon>
        <taxon>Tabebuia alliance</taxon>
        <taxon>Handroanthus</taxon>
    </lineage>
</organism>
<evidence type="ECO:0000313" key="2">
    <source>
        <dbReference type="Proteomes" id="UP000231279"/>
    </source>
</evidence>
<proteinExistence type="predicted"/>
<accession>A0A2G9G316</accession>
<comment type="caution">
    <text evidence="1">The sequence shown here is derived from an EMBL/GenBank/DDBJ whole genome shotgun (WGS) entry which is preliminary data.</text>
</comment>
<gene>
    <name evidence="1" type="ORF">CDL12_27797</name>
</gene>
<dbReference type="PANTHER" id="PTHR32011:SF6">
    <property type="entry name" value="KNR4_SMI1-LIKE DOMAIN-CONTAINING PROTEIN"/>
    <property type="match status" value="1"/>
</dbReference>
<protein>
    <submittedName>
        <fullName evidence="1">Uncharacterized protein</fullName>
    </submittedName>
</protein>
<reference evidence="2" key="1">
    <citation type="journal article" date="2018" name="Gigascience">
        <title>Genome assembly of the Pink Ipe (Handroanthus impetiginosus, Bignoniaceae), a highly valued, ecologically keystone Neotropical timber forest tree.</title>
        <authorList>
            <person name="Silva-Junior O.B."/>
            <person name="Grattapaglia D."/>
            <person name="Novaes E."/>
            <person name="Collevatti R.G."/>
        </authorList>
    </citation>
    <scope>NUCLEOTIDE SEQUENCE [LARGE SCALE GENOMIC DNA]</scope>
    <source>
        <strain evidence="2">cv. UFG-1</strain>
    </source>
</reference>
<keyword evidence="2" id="KW-1185">Reference proteome</keyword>